<organism evidence="1 2">
    <name type="scientific">Dallia pectoralis</name>
    <name type="common">Alaska blackfish</name>
    <dbReference type="NCBI Taxonomy" id="75939"/>
    <lineage>
        <taxon>Eukaryota</taxon>
        <taxon>Metazoa</taxon>
        <taxon>Chordata</taxon>
        <taxon>Craniata</taxon>
        <taxon>Vertebrata</taxon>
        <taxon>Euteleostomi</taxon>
        <taxon>Actinopterygii</taxon>
        <taxon>Neopterygii</taxon>
        <taxon>Teleostei</taxon>
        <taxon>Protacanthopterygii</taxon>
        <taxon>Esociformes</taxon>
        <taxon>Umbridae</taxon>
        <taxon>Dallia</taxon>
    </lineage>
</organism>
<proteinExistence type="predicted"/>
<keyword evidence="2" id="KW-1185">Reference proteome</keyword>
<dbReference type="EMBL" id="CM055743">
    <property type="protein sequence ID" value="KAJ7999794.1"/>
    <property type="molecule type" value="Genomic_DNA"/>
</dbReference>
<dbReference type="Proteomes" id="UP001157502">
    <property type="component" value="Chromosome 16"/>
</dbReference>
<evidence type="ECO:0000313" key="2">
    <source>
        <dbReference type="Proteomes" id="UP001157502"/>
    </source>
</evidence>
<accession>A0ACC2G843</accession>
<name>A0ACC2G843_DALPE</name>
<sequence>MDDLDHSVHLAEHDWDSFYDESEECSLTLPEWAGSDDSGLSDEEPEDSGIHTLQDDIAQRQTAPNTATDCQSKAEEKWNVRENMDVELPLKAEETQFNYLSAFIDDGGSLQNKSSDNFPRPQKLSDVDYIVENAEVSASKQNLRNYVGSPPESGTSMCIATSDPFGACCGANIQEMDVELPSKGDTGTLDTFSTPVHPESVLLPLSDRWPGRNIVQEQLSSHTDRVMLRETGTREASSGEKERWFVTVNDGPMPFRNHAGGAKKKKNTCRISFPRGRSPERKDPPIESEPEKEMVDDIYRQTVVKACLSCDESQHLQKNPILSDNFHRETHTVYPKAHVSCSELPLVLSDLSSSSSSFIEDVNIRTNVSLAKDTSEVFAPESFIKDIQQDNYGLDFVFKTSIDPPLTKLDDLSFTQSDDDEPQIHSSVSVDSKEEVELFHTTGSDSEEEYISATEIRDSTYTDALWDTIRPTLSASLSPTNVRDMPNVTLPEAPEVEIQVKEMPNVQPLEVRVRMNQKEIGKKQVLGVKQKHLDAEILQLQEKHSMEALQDANKCLRLNSSTPAPDVNGWISRTPSPMPPNTDVLDELHRITFPELYEYLFTDDALSVYESLMSMPVPESCHDQHRHGEKELVPILSCSRSATHDFTFSKLKDILFSHDTYLQSKEDNCCPIQVLTSDIQVEKSVSSSSSSADPDEYPPNNHLYSQRGWTRYWKNLPSLRRISNPGVSWFWRSTSRASTQGSQADTVVSEKTSVLPTHPEVVQLGHKIFRQLSEQQRQFERLQTTVSASQKDGILFSLKQSDMCLVCIAFASWVLWSADPTAADTWKAALLANVSAMSAIQYFRHNVVKRTEDKPEDLKNSIEDKA</sequence>
<gene>
    <name evidence="1" type="ORF">DPEC_G00198120</name>
</gene>
<reference evidence="1" key="1">
    <citation type="submission" date="2021-05" db="EMBL/GenBank/DDBJ databases">
        <authorList>
            <person name="Pan Q."/>
            <person name="Jouanno E."/>
            <person name="Zahm M."/>
            <person name="Klopp C."/>
            <person name="Cabau C."/>
            <person name="Louis A."/>
            <person name="Berthelot C."/>
            <person name="Parey E."/>
            <person name="Roest Crollius H."/>
            <person name="Montfort J."/>
            <person name="Robinson-Rechavi M."/>
            <person name="Bouchez O."/>
            <person name="Lampietro C."/>
            <person name="Lopez Roques C."/>
            <person name="Donnadieu C."/>
            <person name="Postlethwait J."/>
            <person name="Bobe J."/>
            <person name="Dillon D."/>
            <person name="Chandos A."/>
            <person name="von Hippel F."/>
            <person name="Guiguen Y."/>
        </authorList>
    </citation>
    <scope>NUCLEOTIDE SEQUENCE</scope>
    <source>
        <strain evidence="1">YG-Jan2019</strain>
    </source>
</reference>
<comment type="caution">
    <text evidence="1">The sequence shown here is derived from an EMBL/GenBank/DDBJ whole genome shotgun (WGS) entry which is preliminary data.</text>
</comment>
<protein>
    <submittedName>
        <fullName evidence="1">Uncharacterized protein</fullName>
    </submittedName>
</protein>
<evidence type="ECO:0000313" key="1">
    <source>
        <dbReference type="EMBL" id="KAJ7999794.1"/>
    </source>
</evidence>